<dbReference type="Pfam" id="PF00454">
    <property type="entry name" value="PI3_PI4_kinase"/>
    <property type="match status" value="1"/>
</dbReference>
<comment type="function">
    <text evidence="13 16">Serine/threonine protein kinase which activates checkpoint signaling upon genotoxic stresses such as ionizing radiation (IR), ultraviolet light (UV), or DNA replication stalling, thereby acting as a DNA damage sensor. Recognizes the substrate consensus sequence [ST]-Q. Phosphorylates histone H2A to form H2AS128ph (gamma-H2A) at sites of DNA damage, involved in the regulation of DNA damage response mechanism. Required for the control of telomere length and genome stability.</text>
</comment>
<dbReference type="Proteomes" id="UP000019484">
    <property type="component" value="Unassembled WGS sequence"/>
</dbReference>
<name>W9Y8V4_9EURO</name>
<comment type="similarity">
    <text evidence="2 16">Belongs to the PI3/PI4-kinase family. ATM subfamily.</text>
</comment>
<dbReference type="InterPro" id="IPR000403">
    <property type="entry name" value="PI3/4_kinase_cat_dom"/>
</dbReference>
<dbReference type="PROSITE" id="PS51189">
    <property type="entry name" value="FAT"/>
    <property type="match status" value="1"/>
</dbReference>
<dbReference type="GO" id="GO:0000781">
    <property type="term" value="C:chromosome, telomeric region"/>
    <property type="evidence" value="ECO:0007669"/>
    <property type="project" value="UniProtKB-SubCell"/>
</dbReference>
<keyword evidence="16" id="KW-0158">Chromosome</keyword>
<keyword evidence="6 16" id="KW-0723">Serine/threonine-protein kinase</keyword>
<dbReference type="PANTHER" id="PTHR37079:SF4">
    <property type="entry name" value="SERINE_THREONINE-PROTEIN KINASE ATM"/>
    <property type="match status" value="1"/>
</dbReference>
<dbReference type="RefSeq" id="XP_007728272.1">
    <property type="nucleotide sequence ID" value="XM_007730082.1"/>
</dbReference>
<comment type="catalytic activity">
    <reaction evidence="15">
        <text>L-seryl-[protein] + ATP = O-phospho-L-seryl-[protein] + ADP + H(+)</text>
        <dbReference type="Rhea" id="RHEA:17989"/>
        <dbReference type="Rhea" id="RHEA-COMP:9863"/>
        <dbReference type="Rhea" id="RHEA-COMP:11604"/>
        <dbReference type="ChEBI" id="CHEBI:15378"/>
        <dbReference type="ChEBI" id="CHEBI:29999"/>
        <dbReference type="ChEBI" id="CHEBI:30616"/>
        <dbReference type="ChEBI" id="CHEBI:83421"/>
        <dbReference type="ChEBI" id="CHEBI:456216"/>
        <dbReference type="EC" id="2.7.11.1"/>
    </reaction>
</comment>
<dbReference type="InterPro" id="IPR044107">
    <property type="entry name" value="PIKKc_ATM"/>
</dbReference>
<dbReference type="InterPro" id="IPR003152">
    <property type="entry name" value="FATC_dom"/>
</dbReference>
<dbReference type="PROSITE" id="PS00916">
    <property type="entry name" value="PI3_4_KINASE_2"/>
    <property type="match status" value="1"/>
</dbReference>
<evidence type="ECO:0000313" key="21">
    <source>
        <dbReference type="EMBL" id="EXJ78824.1"/>
    </source>
</evidence>
<evidence type="ECO:0000256" key="14">
    <source>
        <dbReference type="ARBA" id="ARBA00047899"/>
    </source>
</evidence>
<keyword evidence="11 16" id="KW-0067">ATP-binding</keyword>
<dbReference type="HOGENOM" id="CLU_000178_8_2_1"/>
<reference evidence="21 22" key="1">
    <citation type="submission" date="2013-03" db="EMBL/GenBank/DDBJ databases">
        <title>The Genome Sequence of Capronia coronata CBS 617.96.</title>
        <authorList>
            <consortium name="The Broad Institute Genomics Platform"/>
            <person name="Cuomo C."/>
            <person name="de Hoog S."/>
            <person name="Gorbushina A."/>
            <person name="Walker B."/>
            <person name="Young S.K."/>
            <person name="Zeng Q."/>
            <person name="Gargeya S."/>
            <person name="Fitzgerald M."/>
            <person name="Haas B."/>
            <person name="Abouelleil A."/>
            <person name="Allen A.W."/>
            <person name="Alvarado L."/>
            <person name="Arachchi H.M."/>
            <person name="Berlin A.M."/>
            <person name="Chapman S.B."/>
            <person name="Gainer-Dewar J."/>
            <person name="Goldberg J."/>
            <person name="Griggs A."/>
            <person name="Gujja S."/>
            <person name="Hansen M."/>
            <person name="Howarth C."/>
            <person name="Imamovic A."/>
            <person name="Ireland A."/>
            <person name="Larimer J."/>
            <person name="McCowan C."/>
            <person name="Murphy C."/>
            <person name="Pearson M."/>
            <person name="Poon T.W."/>
            <person name="Priest M."/>
            <person name="Roberts A."/>
            <person name="Saif S."/>
            <person name="Shea T."/>
            <person name="Sisk P."/>
            <person name="Sykes S."/>
            <person name="Wortman J."/>
            <person name="Nusbaum C."/>
            <person name="Birren B."/>
        </authorList>
    </citation>
    <scope>NUCLEOTIDE SEQUENCE [LARGE SCALE GENOMIC DNA]</scope>
    <source>
        <strain evidence="21 22">CBS 617.96</strain>
    </source>
</reference>
<evidence type="ECO:0000256" key="1">
    <source>
        <dbReference type="ARBA" id="ARBA00004123"/>
    </source>
</evidence>
<evidence type="ECO:0000256" key="16">
    <source>
        <dbReference type="RuleBase" id="RU365027"/>
    </source>
</evidence>
<dbReference type="GO" id="GO:0035556">
    <property type="term" value="P:intracellular signal transduction"/>
    <property type="evidence" value="ECO:0007669"/>
    <property type="project" value="UniProtKB-ARBA"/>
</dbReference>
<dbReference type="Pfam" id="PF11640">
    <property type="entry name" value="TAN"/>
    <property type="match status" value="1"/>
</dbReference>
<feature type="domain" description="FATC" evidence="20">
    <location>
        <begin position="2861"/>
        <end position="2893"/>
    </location>
</feature>
<dbReference type="InterPro" id="IPR057564">
    <property type="entry name" value="HEAT_ATR"/>
</dbReference>
<dbReference type="PROSITE" id="PS51190">
    <property type="entry name" value="FATC"/>
    <property type="match status" value="1"/>
</dbReference>
<dbReference type="SUPFAM" id="SSF56112">
    <property type="entry name" value="Protein kinase-like (PK-like)"/>
    <property type="match status" value="1"/>
</dbReference>
<dbReference type="Gene3D" id="3.30.1010.10">
    <property type="entry name" value="Phosphatidylinositol 3-kinase Catalytic Subunit, Chain A, domain 4"/>
    <property type="match status" value="1"/>
</dbReference>
<comment type="subunit">
    <text evidence="3">Associates with DNA double-strand breaks.</text>
</comment>
<protein>
    <recommendedName>
        <fullName evidence="5 16">Serine/threonine-protein kinase Tel1</fullName>
        <ecNumber evidence="4 16">2.7.11.1</ecNumber>
    </recommendedName>
</protein>
<keyword evidence="10 16" id="KW-0418">Kinase</keyword>
<dbReference type="GO" id="GO:0005634">
    <property type="term" value="C:nucleus"/>
    <property type="evidence" value="ECO:0007669"/>
    <property type="project" value="UniProtKB-SubCell"/>
</dbReference>
<dbReference type="Gene3D" id="1.10.1070.11">
    <property type="entry name" value="Phosphatidylinositol 3-/4-kinase, catalytic domain"/>
    <property type="match status" value="1"/>
</dbReference>
<feature type="domain" description="FAT" evidence="19">
    <location>
        <begin position="1823"/>
        <end position="2421"/>
    </location>
</feature>
<dbReference type="GeneID" id="19164071"/>
<dbReference type="Pfam" id="PF02260">
    <property type="entry name" value="FATC"/>
    <property type="match status" value="1"/>
</dbReference>
<evidence type="ECO:0000256" key="3">
    <source>
        <dbReference type="ARBA" id="ARBA00011370"/>
    </source>
</evidence>
<comment type="caution">
    <text evidence="21">The sequence shown here is derived from an EMBL/GenBank/DDBJ whole genome shotgun (WGS) entry which is preliminary data.</text>
</comment>
<dbReference type="OrthoDB" id="381190at2759"/>
<sequence>MFADLKRILTHVRGTFQSKHVKQGQAEGKFKESDEDDFHVTFELLYKVVSKQRPAYLRATKPTTKNGAASRLEVAAAALRLAVEIGNPFVRFKTALSVLDHIVDTLPTADGSWCEPLVNDYLKTFRILLDHAPHVEHMRRKQWQTYVDFTLAALSSAFDDGMPEGDSAHSQATSVASKDGHHMSVRVSQISARTPGKDIALRAEEIILALKNLTSVTNAPIMTRSSVIGHTVREFLETATRSQEVAFEVVNNVVRVSLTEDVALTQRLLCDLMPVMRRLSSRSALIRERIIAILFPCRYLFLASEGPWPWTDMSNLEHLLNTLLSEYTARNGRDLLHFDDLQPVLAGDKSPLQVKQFKPLRDSARAVSSWMTLSVIASILLALSRRVDSQSADVADGDAPRKRRRVQTRLEEVLQLAAEGAGQEKLIALQVVFFLQDQSTHIQQESLYRVTTVLSDFSQEDGGVQTWIFLVFGRLALHDDFTKQTPPVFWRHIWDAARRGMSVTTTVRAACHILGVMVEAGLLGPALNGVFIENTMFGGGSTGPSILTDTSLNMFTTILRAGILETQKQFEAFCFKVVAWLSARWTLPTTLDRLHNAHVAFHAKPEYLYMLLVAMCGKPAPAHPSDDWSPCHQLWKHSLASSLHLGFLRFLLGLSPEDTAPTESSRPRNTFQLDPSTAGRLTRGLMDLLAGRLQEFVLSWEAIHAERSVNIGSDIVEIVAVASIVSLAFWVRCGRPQPEAHPPSVWSKSRKLVMQFVLHDIDGASQHMAARICGFVADLHNQLDLEEADLSCKEYQSIIESALELARRFMPSEAPADASDPDLLDWETTDTRASWNAQASVTADVLRVDLPICQDVPTLLARRLIELTTILQTVKSQQTLDPAAAACVVDEILTLDPTSLIAARGAVEDFLSLGSGISRADAHRLLERLAEFYLAEEAYERCESVQCFCLRVLCGLVALWAVDEEDDDLAAVAFDIYEWFLNTVLAKNIASPKVLSTLADLLDVLLRVNSSYGGEDLASPRTSLLKILQVSDASGQYRMAEKLSHIFEKYVLDQHEAIFDDIVENLPADADKKEGIAVRLHIVAHLDSRWHTVLRRATYHLFETVANVPSTTEIARSCIKNTCKKLQIEHPSRLFKLFSPQIFYTWLSRDTLSRMPFRAFDYGTLKELALDNISELTGQIALRGSSHAEELGQLVGQDWKSLLVQEFAYVEAYTLSSETSLPNEERLYDGSEKLVRKQLGSEHHLELLRSSLPDIIARLIISLKDDRGIDKAFEKNQQAGILQAWQEMAGHSTQDIQLPLSQQPCFRARCLVDEFKYICMRLNLQQDELWSPALLVHVYRQLLDKARPAFGPLHICNVIRKIRIVVSLAGSMALTGYPLEMLLHNLRPYLTVFDCAEDTMGIYRYLLLHGAQHLRCRLSFVAGLGVATFASLTGFIASPQESTTQDSHFVATITKAQEFRTFLGQYLETFDPKDVTKHALATFKRIVQHAGAITQPGNNARSTSEGSLLHALLSDRSSEHPLLTDLHFELSIEILCHKFSLSADAQDDILGDDLTAARFSSALASVLKRLRLNESFRIWAAQGIGRGYIVRGLHLKFSEILKIEQSMVSLAGHDLDEVSSYTGIVSYLADMLWKADFTTSAFAEKTLQHIFSSLNAATEHVVLDPEFDRVLVDGLRFYDFPCPPIRESSYLAPEKGLNAAASKTSGNQPPAWAATTLQAICHDSASDPVLAFLNHLIAAIPDCVDMLFPYAVHLALLSELDRPQTFKENLSQSFSQILRGEVQSTKQAQQLVLRTLLYLRECKIPREENNAQRNLWLDIDLGDAAIAAANCQMWHEALLFLELQHSQAQLQGGRTSRRSLVNADSVPPDVVAKIYENVDDPDFFYGKHEEFDLQSVIHKLSHESASQKSLLFQSAMLDSQLRMNEHEQGLSSVAQRTATTLSAANMQGISDAVRGYYESLDDLSIPPEEHWDILPAQEPNEYPRSVTDLLPGMFSTPNATILCQELDRSLLKVVDMLRSEAVDKDLTAQLLSQMAVLAETKQIVGGSTINNLTTTINTIGKRNEKTKFAEFEKLSPILVGRENAFTAIRKNASLQSTLSVSLGEALLCEIRVARQSLEMASNYEVPQFGLNRAIYLNQLNELAVQAGLKVDIAVQYDLATTFWAQNEVSASIGILQNLKQRNDTAKQAIHITKADLLTDLGHKVAEARLEKPDEIIEGYLLPAFKELHGRAVGPEAGRVFHNFAAFCDMQLQDPDNLDDFTRISKIRDRKMRDIEDLERMSNNGDERQQRQLKSHLQRAREWFKLDDQEWKRVSQNRQTLILQCLENYLLSMRASDEYPNDTLRFLALWLNQADSKEANKSVRKHLSTVPSYKFAPLVNQLSSRLLDIHDDFQQLLMELMFRICSDHPYHSLYQVFAACKSKASKADEVAMSRNAAANKLAGLISKKSVSSAIWIAIHNCSIALYRVTQERPSDKDLKTGSKFQLRKLPTAQRLEQTLSTAHVKIPPPTMTIPLRPDRDYSAIAAFSKFDPIITIAGGVSAPKIMTMIATDGSRHKMLLKGGNDDLRQDAIMEQVFEQVSNLLKEHRTTRQRNLGIRTYKVIPLNTNAGIIEFVKDTIPLHDFLLPAHTRYFPRDFKPTRCRKEISDAQGKLLVDRIRAYRTVIANFHPVMRFFFMERFPDPDDWFYKRLNYSRSTAAVSILGHVLGLGDRHGHNILMDEKSGEVVHIDLGVAFEAGRVLPVPEVVPFRLTRDLVDGMGLTGVEGVFRRCCNFTLEALRRDQEAIMTILDVLRYDPLYSWSVSPLRLQKMQENHAQDDAPAATGVLNPGAGGGDGPNKRDAVGEPSEADRALTVVAKKLSKSLSVEATVNELIRQATDEKNLAVLYCGWAAYA</sequence>
<dbReference type="EC" id="2.7.11.1" evidence="4 16"/>
<dbReference type="InterPro" id="IPR038980">
    <property type="entry name" value="ATM_plant"/>
</dbReference>
<dbReference type="InterPro" id="IPR018936">
    <property type="entry name" value="PI3/4_kinase_CS"/>
</dbReference>
<evidence type="ECO:0000256" key="2">
    <source>
        <dbReference type="ARBA" id="ARBA00010769"/>
    </source>
</evidence>
<evidence type="ECO:0000256" key="9">
    <source>
        <dbReference type="ARBA" id="ARBA00022763"/>
    </source>
</evidence>
<evidence type="ECO:0000256" key="12">
    <source>
        <dbReference type="ARBA" id="ARBA00023242"/>
    </source>
</evidence>
<dbReference type="Pfam" id="PF23593">
    <property type="entry name" value="HEAT_ATR"/>
    <property type="match status" value="1"/>
</dbReference>
<evidence type="ECO:0000256" key="11">
    <source>
        <dbReference type="ARBA" id="ARBA00022840"/>
    </source>
</evidence>
<gene>
    <name evidence="21" type="ORF">A1O1_09226</name>
</gene>
<dbReference type="GO" id="GO:0006325">
    <property type="term" value="P:chromatin organization"/>
    <property type="evidence" value="ECO:0007669"/>
    <property type="project" value="UniProtKB-KW"/>
</dbReference>
<dbReference type="PROSITE" id="PS50290">
    <property type="entry name" value="PI3_4_KINASE_3"/>
    <property type="match status" value="1"/>
</dbReference>
<dbReference type="GO" id="GO:0106310">
    <property type="term" value="F:protein serine kinase activity"/>
    <property type="evidence" value="ECO:0007669"/>
    <property type="project" value="RHEA"/>
</dbReference>
<comment type="catalytic activity">
    <reaction evidence="14 16">
        <text>L-threonyl-[protein] + ATP = O-phospho-L-threonyl-[protein] + ADP + H(+)</text>
        <dbReference type="Rhea" id="RHEA:46608"/>
        <dbReference type="Rhea" id="RHEA-COMP:11060"/>
        <dbReference type="Rhea" id="RHEA-COMP:11605"/>
        <dbReference type="ChEBI" id="CHEBI:15378"/>
        <dbReference type="ChEBI" id="CHEBI:30013"/>
        <dbReference type="ChEBI" id="CHEBI:30616"/>
        <dbReference type="ChEBI" id="CHEBI:61977"/>
        <dbReference type="ChEBI" id="CHEBI:456216"/>
        <dbReference type="EC" id="2.7.11.1"/>
    </reaction>
</comment>
<feature type="region of interest" description="Disordered" evidence="17">
    <location>
        <begin position="2812"/>
        <end position="2847"/>
    </location>
</feature>
<dbReference type="eggNOG" id="KOG0892">
    <property type="taxonomic scope" value="Eukaryota"/>
</dbReference>
<dbReference type="GO" id="GO:0004674">
    <property type="term" value="F:protein serine/threonine kinase activity"/>
    <property type="evidence" value="ECO:0007669"/>
    <property type="project" value="UniProtKB-KW"/>
</dbReference>
<organism evidence="21 22">
    <name type="scientific">Capronia coronata CBS 617.96</name>
    <dbReference type="NCBI Taxonomy" id="1182541"/>
    <lineage>
        <taxon>Eukaryota</taxon>
        <taxon>Fungi</taxon>
        <taxon>Dikarya</taxon>
        <taxon>Ascomycota</taxon>
        <taxon>Pezizomycotina</taxon>
        <taxon>Eurotiomycetes</taxon>
        <taxon>Chaetothyriomycetidae</taxon>
        <taxon>Chaetothyriales</taxon>
        <taxon>Herpotrichiellaceae</taxon>
        <taxon>Capronia</taxon>
    </lineage>
</organism>
<dbReference type="PROSITE" id="PS00915">
    <property type="entry name" value="PI3_4_KINASE_1"/>
    <property type="match status" value="1"/>
</dbReference>
<evidence type="ECO:0000256" key="13">
    <source>
        <dbReference type="ARBA" id="ARBA00025079"/>
    </source>
</evidence>
<evidence type="ECO:0000259" key="19">
    <source>
        <dbReference type="PROSITE" id="PS51189"/>
    </source>
</evidence>
<dbReference type="STRING" id="1182541.W9Y8V4"/>
<evidence type="ECO:0000256" key="17">
    <source>
        <dbReference type="SAM" id="MobiDB-lite"/>
    </source>
</evidence>
<evidence type="ECO:0000259" key="20">
    <source>
        <dbReference type="PROSITE" id="PS51190"/>
    </source>
</evidence>
<evidence type="ECO:0000259" key="18">
    <source>
        <dbReference type="PROSITE" id="PS50290"/>
    </source>
</evidence>
<evidence type="ECO:0000256" key="15">
    <source>
        <dbReference type="ARBA" id="ARBA00048679"/>
    </source>
</evidence>
<keyword evidence="9 16" id="KW-0227">DNA damage</keyword>
<evidence type="ECO:0000256" key="8">
    <source>
        <dbReference type="ARBA" id="ARBA00022741"/>
    </source>
</evidence>
<dbReference type="PANTHER" id="PTHR37079">
    <property type="entry name" value="SERINE/THREONINE-PROTEIN KINASE ATM"/>
    <property type="match status" value="1"/>
</dbReference>
<evidence type="ECO:0000256" key="4">
    <source>
        <dbReference type="ARBA" id="ARBA00012513"/>
    </source>
</evidence>
<dbReference type="InterPro" id="IPR021668">
    <property type="entry name" value="TAN"/>
</dbReference>
<accession>W9Y8V4</accession>
<evidence type="ECO:0000256" key="7">
    <source>
        <dbReference type="ARBA" id="ARBA00022679"/>
    </source>
</evidence>
<dbReference type="CDD" id="cd05171">
    <property type="entry name" value="PIKKc_ATM"/>
    <property type="match status" value="1"/>
</dbReference>
<dbReference type="SMART" id="SM01343">
    <property type="entry name" value="FATC"/>
    <property type="match status" value="1"/>
</dbReference>
<evidence type="ECO:0000256" key="6">
    <source>
        <dbReference type="ARBA" id="ARBA00022527"/>
    </source>
</evidence>
<keyword evidence="8 16" id="KW-0547">Nucleotide-binding</keyword>
<dbReference type="SMART" id="SM01342">
    <property type="entry name" value="TAN"/>
    <property type="match status" value="1"/>
</dbReference>
<evidence type="ECO:0000256" key="5">
    <source>
        <dbReference type="ARBA" id="ARBA00014619"/>
    </source>
</evidence>
<feature type="domain" description="PI3K/PI4K catalytic" evidence="18">
    <location>
        <begin position="2529"/>
        <end position="2840"/>
    </location>
</feature>
<dbReference type="InterPro" id="IPR011009">
    <property type="entry name" value="Kinase-like_dom_sf"/>
</dbReference>
<dbReference type="InterPro" id="IPR036940">
    <property type="entry name" value="PI3/4_kinase_cat_sf"/>
</dbReference>
<keyword evidence="7 16" id="KW-0808">Transferase</keyword>
<keyword evidence="22" id="KW-1185">Reference proteome</keyword>
<evidence type="ECO:0000313" key="22">
    <source>
        <dbReference type="Proteomes" id="UP000019484"/>
    </source>
</evidence>
<keyword evidence="12 16" id="KW-0539">Nucleus</keyword>
<dbReference type="InterPro" id="IPR014009">
    <property type="entry name" value="PIK_FAT"/>
</dbReference>
<evidence type="ECO:0000256" key="10">
    <source>
        <dbReference type="ARBA" id="ARBA00022777"/>
    </source>
</evidence>
<dbReference type="GO" id="GO:0006281">
    <property type="term" value="P:DNA repair"/>
    <property type="evidence" value="ECO:0007669"/>
    <property type="project" value="InterPro"/>
</dbReference>
<comment type="subcellular location">
    <subcellularLocation>
        <location evidence="16">Chromosome</location>
        <location evidence="16">Telomere</location>
    </subcellularLocation>
    <subcellularLocation>
        <location evidence="1 16">Nucleus</location>
    </subcellularLocation>
</comment>
<dbReference type="GO" id="GO:0005524">
    <property type="term" value="F:ATP binding"/>
    <property type="evidence" value="ECO:0007669"/>
    <property type="project" value="UniProtKB-KW"/>
</dbReference>
<dbReference type="EMBL" id="AMWN01000011">
    <property type="protein sequence ID" value="EXJ78824.1"/>
    <property type="molecule type" value="Genomic_DNA"/>
</dbReference>
<keyword evidence="16" id="KW-0779">Telomere</keyword>
<proteinExistence type="inferred from homology"/>
<keyword evidence="16" id="KW-0156">Chromatin regulator</keyword>
<dbReference type="SMART" id="SM00146">
    <property type="entry name" value="PI3Kc"/>
    <property type="match status" value="1"/>
</dbReference>
<feature type="compositionally biased region" description="Basic and acidic residues" evidence="17">
    <location>
        <begin position="2836"/>
        <end position="2847"/>
    </location>
</feature>